<dbReference type="AlphaFoldDB" id="A0AAW9STY1"/>
<sequence length="54" mass="6033">MFAPLSDGHFTYFPKPELDEVLATIDRRPVAAGYLVDGDVITSNMDAARYSWLV</sequence>
<organism evidence="1 2">
    <name type="scientific">Corynebacterium amycolatum</name>
    <dbReference type="NCBI Taxonomy" id="43765"/>
    <lineage>
        <taxon>Bacteria</taxon>
        <taxon>Bacillati</taxon>
        <taxon>Actinomycetota</taxon>
        <taxon>Actinomycetes</taxon>
        <taxon>Mycobacteriales</taxon>
        <taxon>Corynebacteriaceae</taxon>
        <taxon>Corynebacterium</taxon>
    </lineage>
</organism>
<accession>A0AAW9STY1</accession>
<evidence type="ECO:0000313" key="1">
    <source>
        <dbReference type="EMBL" id="MEO3716568.1"/>
    </source>
</evidence>
<dbReference type="Proteomes" id="UP001223646">
    <property type="component" value="Unassembled WGS sequence"/>
</dbReference>
<dbReference type="EMBL" id="JASOOY020000011">
    <property type="protein sequence ID" value="MEO3716568.1"/>
    <property type="molecule type" value="Genomic_DNA"/>
</dbReference>
<reference evidence="1" key="2">
    <citation type="submission" date="2024-05" db="EMBL/GenBank/DDBJ databases">
        <authorList>
            <person name="Wolfe A."/>
        </authorList>
    </citation>
    <scope>NUCLEOTIDE SEQUENCE</scope>
    <source>
        <strain evidence="1">UMB1064</strain>
    </source>
</reference>
<proteinExistence type="predicted"/>
<dbReference type="RefSeq" id="WP_005510327.1">
    <property type="nucleotide sequence ID" value="NZ_CP175784.1"/>
</dbReference>
<reference evidence="1" key="1">
    <citation type="submission" date="2023-05" db="EMBL/GenBank/DDBJ databases">
        <authorList>
            <person name="Du J."/>
        </authorList>
    </citation>
    <scope>NUCLEOTIDE SEQUENCE</scope>
    <source>
        <strain evidence="1">UMB1064</strain>
    </source>
</reference>
<comment type="caution">
    <text evidence="1">The sequence shown here is derived from an EMBL/GenBank/DDBJ whole genome shotgun (WGS) entry which is preliminary data.</text>
</comment>
<evidence type="ECO:0000313" key="2">
    <source>
        <dbReference type="Proteomes" id="UP001223646"/>
    </source>
</evidence>
<gene>
    <name evidence="1" type="ORF">QP460_003040</name>
</gene>
<protein>
    <submittedName>
        <fullName evidence="1">Uncharacterized protein</fullName>
    </submittedName>
</protein>
<name>A0AAW9STY1_CORAY</name>